<evidence type="ECO:0000256" key="7">
    <source>
        <dbReference type="ARBA" id="ARBA00023242"/>
    </source>
</evidence>
<dbReference type="SUPFAM" id="SSF101936">
    <property type="entry name" value="DNA-binding pseudobarrel domain"/>
    <property type="match status" value="1"/>
</dbReference>
<comment type="subcellular location">
    <subcellularLocation>
        <location evidence="1">Nucleus</location>
    </subcellularLocation>
</comment>
<gene>
    <name evidence="12" type="primary">LOC115734318</name>
</gene>
<dbReference type="FunFam" id="3.30.730.10:FF:000008">
    <property type="entry name" value="AP2 domain-containing protein RAP2.8"/>
    <property type="match status" value="1"/>
</dbReference>
<keyword evidence="3" id="KW-0936">Ethylene signaling pathway</keyword>
<accession>A0A8B8NFV8</accession>
<dbReference type="SMART" id="SM00380">
    <property type="entry name" value="AP2"/>
    <property type="match status" value="1"/>
</dbReference>
<dbReference type="InterPro" id="IPR044800">
    <property type="entry name" value="LEC2-like"/>
</dbReference>
<evidence type="ECO:0000256" key="8">
    <source>
        <dbReference type="SAM" id="MobiDB-lite"/>
    </source>
</evidence>
<dbReference type="GO" id="GO:0009873">
    <property type="term" value="P:ethylene-activated signaling pathway"/>
    <property type="evidence" value="ECO:0007669"/>
    <property type="project" value="UniProtKB-KW"/>
</dbReference>
<evidence type="ECO:0000256" key="6">
    <source>
        <dbReference type="ARBA" id="ARBA00023163"/>
    </source>
</evidence>
<protein>
    <submittedName>
        <fullName evidence="12">AP2/ERF and B3 domain-containing transcription factor At1g51120-like</fullName>
    </submittedName>
</protein>
<evidence type="ECO:0000256" key="2">
    <source>
        <dbReference type="ARBA" id="ARBA00009089"/>
    </source>
</evidence>
<evidence type="ECO:0000313" key="12">
    <source>
        <dbReference type="RefSeq" id="XP_030520914.1"/>
    </source>
</evidence>
<evidence type="ECO:0000256" key="4">
    <source>
        <dbReference type="ARBA" id="ARBA00023015"/>
    </source>
</evidence>
<evidence type="ECO:0000256" key="1">
    <source>
        <dbReference type="ARBA" id="ARBA00004123"/>
    </source>
</evidence>
<dbReference type="OrthoDB" id="2020802at2759"/>
<evidence type="ECO:0000313" key="11">
    <source>
        <dbReference type="Proteomes" id="UP000827889"/>
    </source>
</evidence>
<dbReference type="RefSeq" id="XP_030520914.1">
    <property type="nucleotide sequence ID" value="XM_030665054.1"/>
</dbReference>
<feature type="region of interest" description="Disordered" evidence="8">
    <location>
        <begin position="1"/>
        <end position="49"/>
    </location>
</feature>
<keyword evidence="11" id="KW-1185">Reference proteome</keyword>
<dbReference type="Gene3D" id="3.30.730.10">
    <property type="entry name" value="AP2/ERF domain"/>
    <property type="match status" value="1"/>
</dbReference>
<evidence type="ECO:0000259" key="9">
    <source>
        <dbReference type="PROSITE" id="PS50863"/>
    </source>
</evidence>
<dbReference type="GO" id="GO:0005634">
    <property type="term" value="C:nucleus"/>
    <property type="evidence" value="ECO:0007669"/>
    <property type="project" value="UniProtKB-SubCell"/>
</dbReference>
<dbReference type="GeneID" id="115734318"/>
<keyword evidence="6" id="KW-0804">Transcription</keyword>
<dbReference type="AlphaFoldDB" id="A0A8B8NFV8"/>
<dbReference type="PROSITE" id="PS51032">
    <property type="entry name" value="AP2_ERF"/>
    <property type="match status" value="1"/>
</dbReference>
<keyword evidence="4" id="KW-0805">Transcription regulation</keyword>
<dbReference type="PANTHER" id="PTHR31140">
    <property type="entry name" value="B3 DOMAIN-CONTAINING TRANSCRIPTION FACTOR ABI3"/>
    <property type="match status" value="1"/>
</dbReference>
<name>A0A8B8NFV8_9MYRT</name>
<feature type="domain" description="TF-B3" evidence="9">
    <location>
        <begin position="171"/>
        <end position="288"/>
    </location>
</feature>
<dbReference type="Proteomes" id="UP000827889">
    <property type="component" value="Chromosome 6"/>
</dbReference>
<sequence length="351" mass="39979">MSDDSADSRTRATAETAFDLHDDREASDTRKRPRSSGSNDDAPSAKFVGVVPQPNGNWGAQIYANQQRIWLGTFRTEREAAMAYDSASIKLRRGDSQRNLPWTKLSKHEHEFQDNLATEVVLDMIRAGMYRSRLMAFLRNQSGNEETAEVGTNPKLRSMPTGGQYSCRQLFQKELTPSDVGKLNRLVIPKKYAVQYFPGIIENAGENALLHGGTNDLQLVLYDKLMKSWKFRYCYWKSSQSFVFTRGWNWFVKEKKLKAKDIVVFYSYDCSEIHENYGNVYLIDVQYNGHHGRNDNEGINDLNGVGVGVELPSNLGKKSRCTEAEHKEELEEETAKKLEGSSFRLFGVQMN</sequence>
<dbReference type="CDD" id="cd00018">
    <property type="entry name" value="AP2"/>
    <property type="match status" value="1"/>
</dbReference>
<feature type="compositionally biased region" description="Basic and acidic residues" evidence="8">
    <location>
        <begin position="1"/>
        <end position="30"/>
    </location>
</feature>
<dbReference type="GO" id="GO:0003700">
    <property type="term" value="F:DNA-binding transcription factor activity"/>
    <property type="evidence" value="ECO:0007669"/>
    <property type="project" value="InterPro"/>
</dbReference>
<keyword evidence="7" id="KW-0539">Nucleus</keyword>
<feature type="domain" description="AP2/ERF" evidence="10">
    <location>
        <begin position="46"/>
        <end position="101"/>
    </location>
</feature>
<dbReference type="InterPro" id="IPR016177">
    <property type="entry name" value="DNA-bd_dom_sf"/>
</dbReference>
<dbReference type="KEGG" id="rarg:115734318"/>
<comment type="similarity">
    <text evidence="2">Belongs to the AP2/ERF transcription factor family. RAV subfamily.</text>
</comment>
<organism evidence="11 12">
    <name type="scientific">Rhodamnia argentea</name>
    <dbReference type="NCBI Taxonomy" id="178133"/>
    <lineage>
        <taxon>Eukaryota</taxon>
        <taxon>Viridiplantae</taxon>
        <taxon>Streptophyta</taxon>
        <taxon>Embryophyta</taxon>
        <taxon>Tracheophyta</taxon>
        <taxon>Spermatophyta</taxon>
        <taxon>Magnoliopsida</taxon>
        <taxon>eudicotyledons</taxon>
        <taxon>Gunneridae</taxon>
        <taxon>Pentapetalae</taxon>
        <taxon>rosids</taxon>
        <taxon>malvids</taxon>
        <taxon>Myrtales</taxon>
        <taxon>Myrtaceae</taxon>
        <taxon>Myrtoideae</taxon>
        <taxon>Myrteae</taxon>
        <taxon>Australasian group</taxon>
        <taxon>Rhodamnia</taxon>
    </lineage>
</organism>
<dbReference type="InterPro" id="IPR003340">
    <property type="entry name" value="B3_DNA-bd"/>
</dbReference>
<dbReference type="InterPro" id="IPR036955">
    <property type="entry name" value="AP2/ERF_dom_sf"/>
</dbReference>
<dbReference type="Gene3D" id="2.40.330.10">
    <property type="entry name" value="DNA-binding pseudobarrel domain"/>
    <property type="match status" value="1"/>
</dbReference>
<evidence type="ECO:0000259" key="10">
    <source>
        <dbReference type="PROSITE" id="PS51032"/>
    </source>
</evidence>
<evidence type="ECO:0000256" key="3">
    <source>
        <dbReference type="ARBA" id="ARBA00022745"/>
    </source>
</evidence>
<reference evidence="12" key="1">
    <citation type="submission" date="2025-08" db="UniProtKB">
        <authorList>
            <consortium name="RefSeq"/>
        </authorList>
    </citation>
    <scope>IDENTIFICATION</scope>
    <source>
        <tissue evidence="12">Leaf</tissue>
    </source>
</reference>
<dbReference type="CDD" id="cd10017">
    <property type="entry name" value="B3_DNA"/>
    <property type="match status" value="1"/>
</dbReference>
<dbReference type="InterPro" id="IPR015300">
    <property type="entry name" value="DNA-bd_pseudobarrel_sf"/>
</dbReference>
<dbReference type="SMART" id="SM01019">
    <property type="entry name" value="B3"/>
    <property type="match status" value="1"/>
</dbReference>
<dbReference type="PANTHER" id="PTHR31140:SF58">
    <property type="entry name" value="DNA-BINDING PROTEIN RAV1"/>
    <property type="match status" value="1"/>
</dbReference>
<dbReference type="Pfam" id="PF02362">
    <property type="entry name" value="B3"/>
    <property type="match status" value="1"/>
</dbReference>
<proteinExistence type="inferred from homology"/>
<dbReference type="SUPFAM" id="SSF54171">
    <property type="entry name" value="DNA-binding domain"/>
    <property type="match status" value="1"/>
</dbReference>
<dbReference type="InterPro" id="IPR001471">
    <property type="entry name" value="AP2/ERF_dom"/>
</dbReference>
<dbReference type="PROSITE" id="PS50863">
    <property type="entry name" value="B3"/>
    <property type="match status" value="1"/>
</dbReference>
<evidence type="ECO:0000256" key="5">
    <source>
        <dbReference type="ARBA" id="ARBA00023125"/>
    </source>
</evidence>
<keyword evidence="5" id="KW-0238">DNA-binding</keyword>
<dbReference type="GO" id="GO:0003677">
    <property type="term" value="F:DNA binding"/>
    <property type="evidence" value="ECO:0007669"/>
    <property type="project" value="UniProtKB-KW"/>
</dbReference>